<proteinExistence type="predicted"/>
<sequence length="195" mass="22176">MTSSPCRSRASRRATATRPGSCTKRLRFTKRAKIRPSRRSGRRRSLAGSRATRGRLRCAPTAATTWAGSLWPRKKTTFPRASTVSPATASRSSRSTELARRRTRQTMQRRTDNNSHDTTPAIPTIRNSSGSDFRWSCSGRGTMTSWTTTTTTRSRTTAGTRWWSCRRRRRNRVGVVMMRRKRKSSKMLANSLYLS</sequence>
<feature type="compositionally biased region" description="Low complexity" evidence="1">
    <location>
        <begin position="80"/>
        <end position="96"/>
    </location>
</feature>
<feature type="region of interest" description="Disordered" evidence="1">
    <location>
        <begin position="1"/>
        <end position="20"/>
    </location>
</feature>
<accession>A0A8D8MXX7</accession>
<feature type="region of interest" description="Disordered" evidence="1">
    <location>
        <begin position="34"/>
        <end position="59"/>
    </location>
</feature>
<feature type="region of interest" description="Disordered" evidence="1">
    <location>
        <begin position="77"/>
        <end position="133"/>
    </location>
</feature>
<dbReference type="EMBL" id="HBUE01230976">
    <property type="protein sequence ID" value="CAG6544869.1"/>
    <property type="molecule type" value="Transcribed_RNA"/>
</dbReference>
<organism evidence="2">
    <name type="scientific">Culex pipiens</name>
    <name type="common">House mosquito</name>
    <dbReference type="NCBI Taxonomy" id="7175"/>
    <lineage>
        <taxon>Eukaryota</taxon>
        <taxon>Metazoa</taxon>
        <taxon>Ecdysozoa</taxon>
        <taxon>Arthropoda</taxon>
        <taxon>Hexapoda</taxon>
        <taxon>Insecta</taxon>
        <taxon>Pterygota</taxon>
        <taxon>Neoptera</taxon>
        <taxon>Endopterygota</taxon>
        <taxon>Diptera</taxon>
        <taxon>Nematocera</taxon>
        <taxon>Culicoidea</taxon>
        <taxon>Culicidae</taxon>
        <taxon>Culicinae</taxon>
        <taxon>Culicini</taxon>
        <taxon>Culex</taxon>
        <taxon>Culex</taxon>
    </lineage>
</organism>
<evidence type="ECO:0000256" key="1">
    <source>
        <dbReference type="SAM" id="MobiDB-lite"/>
    </source>
</evidence>
<evidence type="ECO:0000313" key="2">
    <source>
        <dbReference type="EMBL" id="CAG6544869.1"/>
    </source>
</evidence>
<name>A0A8D8MXX7_CULPI</name>
<dbReference type="AlphaFoldDB" id="A0A8D8MXX7"/>
<dbReference type="EMBL" id="HBUE01337778">
    <property type="protein sequence ID" value="CAG6597007.1"/>
    <property type="molecule type" value="Transcribed_RNA"/>
</dbReference>
<reference evidence="2" key="1">
    <citation type="submission" date="2021-05" db="EMBL/GenBank/DDBJ databases">
        <authorList>
            <person name="Alioto T."/>
            <person name="Alioto T."/>
            <person name="Gomez Garrido J."/>
        </authorList>
    </citation>
    <scope>NUCLEOTIDE SEQUENCE</scope>
</reference>
<protein>
    <submittedName>
        <fullName evidence="2">(northern house mosquito) hypothetical protein</fullName>
    </submittedName>
</protein>
<feature type="compositionally biased region" description="Basic residues" evidence="1">
    <location>
        <begin position="34"/>
        <end position="45"/>
    </location>
</feature>